<proteinExistence type="predicted"/>
<evidence type="ECO:0000256" key="1">
    <source>
        <dbReference type="SAM" id="Phobius"/>
    </source>
</evidence>
<comment type="caution">
    <text evidence="3">The sequence shown here is derived from an EMBL/GenBank/DDBJ whole genome shotgun (WGS) entry which is preliminary data.</text>
</comment>
<keyword evidence="1" id="KW-1133">Transmembrane helix</keyword>
<gene>
    <name evidence="3" type="ORF">PT974_06145</name>
</gene>
<keyword evidence="1" id="KW-0812">Transmembrane</keyword>
<protein>
    <submittedName>
        <fullName evidence="3">Uncharacterized protein</fullName>
    </submittedName>
</protein>
<dbReference type="Pfam" id="PF14610">
    <property type="entry name" value="Psg1"/>
    <property type="match status" value="1"/>
</dbReference>
<accession>A0ABR0SKR5</accession>
<dbReference type="Proteomes" id="UP001338125">
    <property type="component" value="Unassembled WGS sequence"/>
</dbReference>
<dbReference type="EMBL" id="JAVFKD010000012">
    <property type="protein sequence ID" value="KAK5992729.1"/>
    <property type="molecule type" value="Genomic_DNA"/>
</dbReference>
<evidence type="ECO:0000256" key="2">
    <source>
        <dbReference type="SAM" id="SignalP"/>
    </source>
</evidence>
<dbReference type="InterPro" id="IPR028000">
    <property type="entry name" value="Pma1"/>
</dbReference>
<organism evidence="3 4">
    <name type="scientific">Cladobotryum mycophilum</name>
    <dbReference type="NCBI Taxonomy" id="491253"/>
    <lineage>
        <taxon>Eukaryota</taxon>
        <taxon>Fungi</taxon>
        <taxon>Dikarya</taxon>
        <taxon>Ascomycota</taxon>
        <taxon>Pezizomycotina</taxon>
        <taxon>Sordariomycetes</taxon>
        <taxon>Hypocreomycetidae</taxon>
        <taxon>Hypocreales</taxon>
        <taxon>Hypocreaceae</taxon>
        <taxon>Cladobotryum</taxon>
    </lineage>
</organism>
<keyword evidence="2" id="KW-0732">Signal</keyword>
<reference evidence="3 4" key="1">
    <citation type="submission" date="2024-01" db="EMBL/GenBank/DDBJ databases">
        <title>Complete genome of Cladobotryum mycophilum ATHUM6906.</title>
        <authorList>
            <person name="Christinaki A.C."/>
            <person name="Myridakis A.I."/>
            <person name="Kouvelis V.N."/>
        </authorList>
    </citation>
    <scope>NUCLEOTIDE SEQUENCE [LARGE SCALE GENOMIC DNA]</scope>
    <source>
        <strain evidence="3 4">ATHUM6906</strain>
    </source>
</reference>
<keyword evidence="1" id="KW-0472">Membrane</keyword>
<name>A0ABR0SKR5_9HYPO</name>
<feature type="chain" id="PRO_5046458954" evidence="2">
    <location>
        <begin position="21"/>
        <end position="390"/>
    </location>
</feature>
<keyword evidence="4" id="KW-1185">Reference proteome</keyword>
<evidence type="ECO:0000313" key="4">
    <source>
        <dbReference type="Proteomes" id="UP001338125"/>
    </source>
</evidence>
<sequence>MHAIAILSTAAAALYGSVAAMPALGNAQLEARDGVQADPTSPWVTVDDEGRPATTYTPSMTTVSGTPTAVNGAPHDLTATVYTWTSWGVITTSTGEPPNPTATSKSNQGTFSRCHNTDGEFAPFCRPSHNSTLLTDNTYYITWDPDFYNKTGVSSTNTTYDITVRLDFWNKTGSTWDKLETFDDNRVPAAWGFYPLKIDTKYLKGEKQNNLTITLLSAPKGSSDKKNSVPLPILITKPGLPVNHPTPAPKGKSLYIALPVCLGAFLLLLVGGCIWNRKTRRIELGNLMKRRRSGYSGRKTRRRMFNAKDNGIQLDSAGVPPPTHTATCPSVVDVTAMPSAAWPRAPSMTHSNTRALPVGTRMLSGMKFLDRTRRDSTGIDEDEGRLLQVK</sequence>
<evidence type="ECO:0000313" key="3">
    <source>
        <dbReference type="EMBL" id="KAK5992729.1"/>
    </source>
</evidence>
<feature type="transmembrane region" description="Helical" evidence="1">
    <location>
        <begin position="254"/>
        <end position="275"/>
    </location>
</feature>
<feature type="signal peptide" evidence="2">
    <location>
        <begin position="1"/>
        <end position="20"/>
    </location>
</feature>